<dbReference type="OrthoDB" id="29105at2759"/>
<dbReference type="Pfam" id="PF03345">
    <property type="entry name" value="OST48_N"/>
    <property type="match status" value="1"/>
</dbReference>
<dbReference type="InterPro" id="IPR005013">
    <property type="entry name" value="DDOST_48_kDa_subunit"/>
</dbReference>
<evidence type="ECO:0000256" key="2">
    <source>
        <dbReference type="ARBA" id="ARBA00004922"/>
    </source>
</evidence>
<protein>
    <recommendedName>
        <fullName evidence="8">Dolichyl-diphosphooligosaccharide--protein glycosyltransferase 48 kDa subunit</fullName>
        <shortName evidence="8">Oligosaccharyl transferase 48 kDa subunit</shortName>
    </recommendedName>
</protein>
<evidence type="ECO:0000256" key="4">
    <source>
        <dbReference type="ARBA" id="ARBA00022692"/>
    </source>
</evidence>
<evidence type="ECO:0000256" key="1">
    <source>
        <dbReference type="ARBA" id="ARBA00004479"/>
    </source>
</evidence>
<evidence type="ECO:0000259" key="9">
    <source>
        <dbReference type="Pfam" id="PF03345"/>
    </source>
</evidence>
<organism evidence="11 12">
    <name type="scientific">Eragrostis curvula</name>
    <name type="common">weeping love grass</name>
    <dbReference type="NCBI Taxonomy" id="38414"/>
    <lineage>
        <taxon>Eukaryota</taxon>
        <taxon>Viridiplantae</taxon>
        <taxon>Streptophyta</taxon>
        <taxon>Embryophyta</taxon>
        <taxon>Tracheophyta</taxon>
        <taxon>Spermatophyta</taxon>
        <taxon>Magnoliopsida</taxon>
        <taxon>Liliopsida</taxon>
        <taxon>Poales</taxon>
        <taxon>Poaceae</taxon>
        <taxon>PACMAD clade</taxon>
        <taxon>Chloridoideae</taxon>
        <taxon>Eragrostideae</taxon>
        <taxon>Eragrostidinae</taxon>
        <taxon>Eragrostis</taxon>
    </lineage>
</organism>
<feature type="non-terminal residue" evidence="11">
    <location>
        <position position="1"/>
    </location>
</feature>
<comment type="function">
    <text evidence="8">Subunit of the oligosaccharyl transferase (OST) complex that catalyzes the initial transfer of a defined glycan (Glc(3)Man(9)GlcNAc(2) in eukaryotes) from the lipid carrier dolichol-pyrophosphate to an asparagine residue within an Asn-X-Ser/Thr consensus motif in nascent polypeptide chains, the first step in protein N-glycosylation. N-glycosylation occurs cotranslationally and the complex associates with the Sec61 complex at the channel-forming translocon complex that mediates protein translocation across the endoplasmic reticulum (ER).</text>
</comment>
<comment type="similarity">
    <text evidence="3 8">Belongs to the DDOST 48 kDa subunit family.</text>
</comment>
<evidence type="ECO:0000313" key="12">
    <source>
        <dbReference type="Proteomes" id="UP000324897"/>
    </source>
</evidence>
<dbReference type="UniPathway" id="UPA00378"/>
<proteinExistence type="inferred from homology"/>
<accession>A0A5J9VWR5</accession>
<dbReference type="PANTHER" id="PTHR10830">
    <property type="entry name" value="DOLICHYL-DIPHOSPHOOLIGOSACCHARIDE--PROTEIN GLYCOSYLTRANSFERASE 48 KDA SUBUNIT"/>
    <property type="match status" value="1"/>
</dbReference>
<name>A0A5J9VWR5_9POAL</name>
<keyword evidence="5 8" id="KW-0256">Endoplasmic reticulum</keyword>
<dbReference type="InterPro" id="IPR055457">
    <property type="entry name" value="OST48_N"/>
</dbReference>
<comment type="subunit">
    <text evidence="8">Component of the oligosaccharyltransferase (OST) complex.</text>
</comment>
<dbReference type="EMBL" id="RWGY01000007">
    <property type="protein sequence ID" value="TVU40057.1"/>
    <property type="molecule type" value="Genomic_DNA"/>
</dbReference>
<evidence type="ECO:0000256" key="3">
    <source>
        <dbReference type="ARBA" id="ARBA00008743"/>
    </source>
</evidence>
<reference evidence="11 12" key="1">
    <citation type="journal article" date="2019" name="Sci. Rep.">
        <title>A high-quality genome of Eragrostis curvula grass provides insights into Poaceae evolution and supports new strategies to enhance forage quality.</title>
        <authorList>
            <person name="Carballo J."/>
            <person name="Santos B.A.C.M."/>
            <person name="Zappacosta D."/>
            <person name="Garbus I."/>
            <person name="Selva J.P."/>
            <person name="Gallo C.A."/>
            <person name="Diaz A."/>
            <person name="Albertini E."/>
            <person name="Caccamo M."/>
            <person name="Echenique V."/>
        </authorList>
    </citation>
    <scope>NUCLEOTIDE SEQUENCE [LARGE SCALE GENOMIC DNA]</scope>
    <source>
        <strain evidence="12">cv. Victoria</strain>
        <tissue evidence="11">Leaf</tissue>
    </source>
</reference>
<comment type="caution">
    <text evidence="11">The sequence shown here is derived from an EMBL/GenBank/DDBJ whole genome shotgun (WGS) entry which is preliminary data.</text>
</comment>
<feature type="domain" description="OST48 N-terminal" evidence="9">
    <location>
        <begin position="5"/>
        <end position="74"/>
    </location>
</feature>
<evidence type="ECO:0000256" key="8">
    <source>
        <dbReference type="RuleBase" id="RU361142"/>
    </source>
</evidence>
<feature type="transmembrane region" description="Helical" evidence="8">
    <location>
        <begin position="278"/>
        <end position="304"/>
    </location>
</feature>
<comment type="pathway">
    <text evidence="2 8">Protein modification; protein glycosylation.</text>
</comment>
<gene>
    <name evidence="11" type="ORF">EJB05_13505</name>
</gene>
<dbReference type="Gramene" id="TVU40057">
    <property type="protein sequence ID" value="TVU40057"/>
    <property type="gene ID" value="EJB05_13505"/>
</dbReference>
<keyword evidence="6 8" id="KW-1133">Transmembrane helix</keyword>
<evidence type="ECO:0000259" key="10">
    <source>
        <dbReference type="Pfam" id="PF23358"/>
    </source>
</evidence>
<evidence type="ECO:0000256" key="5">
    <source>
        <dbReference type="ARBA" id="ARBA00022824"/>
    </source>
</evidence>
<evidence type="ECO:0000256" key="6">
    <source>
        <dbReference type="ARBA" id="ARBA00022989"/>
    </source>
</evidence>
<keyword evidence="12" id="KW-1185">Reference proteome</keyword>
<dbReference type="GO" id="GO:0008250">
    <property type="term" value="C:oligosaccharyltransferase complex"/>
    <property type="evidence" value="ECO:0007669"/>
    <property type="project" value="TreeGrafter"/>
</dbReference>
<dbReference type="AlphaFoldDB" id="A0A5J9VWR5"/>
<dbReference type="Pfam" id="PF23358">
    <property type="entry name" value="OST48_MD"/>
    <property type="match status" value="1"/>
</dbReference>
<comment type="subcellular location">
    <subcellularLocation>
        <location evidence="8">Endoplasmic reticulum membrane</location>
        <topology evidence="8">Single-pass type I membrane protein</topology>
    </subcellularLocation>
    <subcellularLocation>
        <location evidence="1">Membrane</location>
        <topology evidence="1">Single-pass type I membrane protein</topology>
    </subcellularLocation>
</comment>
<keyword evidence="7 8" id="KW-0472">Membrane</keyword>
<evidence type="ECO:0000256" key="7">
    <source>
        <dbReference type="ARBA" id="ARBA00023136"/>
    </source>
</evidence>
<keyword evidence="4 8" id="KW-0812">Transmembrane</keyword>
<feature type="domain" description="OST48 middle" evidence="10">
    <location>
        <begin position="142"/>
        <end position="202"/>
    </location>
</feature>
<dbReference type="GO" id="GO:0018279">
    <property type="term" value="P:protein N-linked glycosylation via asparagine"/>
    <property type="evidence" value="ECO:0007669"/>
    <property type="project" value="UniProtKB-UniRule"/>
</dbReference>
<dbReference type="Proteomes" id="UP000324897">
    <property type="component" value="Chromosome 4"/>
</dbReference>
<sequence length="311" mass="35151">MYFAPVLFRGIGHVANPSNSLVLTVLSASTSAYSANPKTKLASPSSLTGSAISLARNNARVLISGSLDMFSNRHPHSVLLIEVPQVWRSKSLKQKKLFTTCSFLFKNASTRELEMSNSSQRQANGSSMRGGILRSYAVNVKHHKVGEANEPGMYRINDDLEYSVDIYEWSGTSWKPYVADDVQLQFYMMSPYVLKTLSTDKKMFMEFSSSKFSTNVLDTLVYLLQNRSQFALRGIMSTRASFSTVRSLDYIHLFLYILQMPFERASSFHWRNVLSHILYLPFASAYMISFSLQMGAFFIFSFCVPVPQIDS</sequence>
<dbReference type="InterPro" id="IPR055459">
    <property type="entry name" value="OST48_MD"/>
</dbReference>
<evidence type="ECO:0000313" key="11">
    <source>
        <dbReference type="EMBL" id="TVU40057.1"/>
    </source>
</evidence>
<dbReference type="PANTHER" id="PTHR10830:SF0">
    <property type="entry name" value="DOLICHYL-DIPHOSPHOOLIGOSACCHARIDE--PROTEIN GLYCOSYLTRANSFERASE 48 KDA SUBUNIT"/>
    <property type="match status" value="1"/>
</dbReference>